<dbReference type="OrthoDB" id="6152156at2759"/>
<dbReference type="InterPro" id="IPR000742">
    <property type="entry name" value="EGF"/>
</dbReference>
<feature type="domain" description="EGF-like" evidence="3">
    <location>
        <begin position="261"/>
        <end position="297"/>
    </location>
</feature>
<dbReference type="PANTHER" id="PTHR24044">
    <property type="entry name" value="NOTCH LIGAND FAMILY MEMBER"/>
    <property type="match status" value="1"/>
</dbReference>
<dbReference type="AlphaFoldDB" id="A0A9W9YRD0"/>
<name>A0A9W9YRD0_9CNID</name>
<gene>
    <name evidence="5" type="ORF">OS493_009774</name>
</gene>
<accession>A0A9W9YRD0</accession>
<dbReference type="Gene3D" id="2.10.25.10">
    <property type="entry name" value="Laminin"/>
    <property type="match status" value="2"/>
</dbReference>
<dbReference type="PROSITE" id="PS50948">
    <property type="entry name" value="PAN"/>
    <property type="match status" value="1"/>
</dbReference>
<dbReference type="Pfam" id="PF00008">
    <property type="entry name" value="EGF"/>
    <property type="match status" value="2"/>
</dbReference>
<dbReference type="SMART" id="SM00181">
    <property type="entry name" value="EGF"/>
    <property type="match status" value="2"/>
</dbReference>
<keyword evidence="1" id="KW-0245">EGF-like domain</keyword>
<dbReference type="PROSITE" id="PS50026">
    <property type="entry name" value="EGF_3"/>
    <property type="match status" value="1"/>
</dbReference>
<sequence>MIFAKFVSFLVTFLQVKGDCLTGNCEKIALNVHRDAVLDSEFVDHVFHNSVTSSPVQCFNWCTQDCRCLSFNYKENNEGKYCELNEGNHFTNKSSLKHSPGSRYYNLRRERGGIKIHGGIASCIGDVTCTNGCCRNNPCLNGGTCNEICEPASVRYNCSCPVPLVGKHCEIQLRKSCQDYKAAGENTSGLYEVIDNSNRTFQVFCDFHSEPGFAWNLIQSFSLANKDLVKGVVLSDYADSSAIHSGIASCVGDVTCTNGCCKNNPCLNGGTCNEICEPASVRYNCSCPAPFVGKHCEIQLRKSCQDYKAAGKDTSGLYEVIDKQQSNFPSIL</sequence>
<dbReference type="SUPFAM" id="SSF57196">
    <property type="entry name" value="EGF/Laminin"/>
    <property type="match status" value="2"/>
</dbReference>
<organism evidence="5 6">
    <name type="scientific">Desmophyllum pertusum</name>
    <dbReference type="NCBI Taxonomy" id="174260"/>
    <lineage>
        <taxon>Eukaryota</taxon>
        <taxon>Metazoa</taxon>
        <taxon>Cnidaria</taxon>
        <taxon>Anthozoa</taxon>
        <taxon>Hexacorallia</taxon>
        <taxon>Scleractinia</taxon>
        <taxon>Caryophylliina</taxon>
        <taxon>Caryophylliidae</taxon>
        <taxon>Desmophyllum</taxon>
    </lineage>
</organism>
<feature type="domain" description="Apple" evidence="4">
    <location>
        <begin position="25"/>
        <end position="109"/>
    </location>
</feature>
<comment type="caution">
    <text evidence="5">The sequence shown here is derived from an EMBL/GenBank/DDBJ whole genome shotgun (WGS) entry which is preliminary data.</text>
</comment>
<evidence type="ECO:0000256" key="2">
    <source>
        <dbReference type="SAM" id="SignalP"/>
    </source>
</evidence>
<evidence type="ECO:0000313" key="5">
    <source>
        <dbReference type="EMBL" id="KAJ7363612.1"/>
    </source>
</evidence>
<dbReference type="GO" id="GO:0005112">
    <property type="term" value="F:Notch binding"/>
    <property type="evidence" value="ECO:0007669"/>
    <property type="project" value="TreeGrafter"/>
</dbReference>
<dbReference type="Pfam" id="PF00024">
    <property type="entry name" value="PAN_1"/>
    <property type="match status" value="1"/>
</dbReference>
<keyword evidence="1" id="KW-1015">Disulfide bond</keyword>
<dbReference type="Pfam" id="PF00147">
    <property type="entry name" value="Fibrinogen_C"/>
    <property type="match status" value="1"/>
</dbReference>
<keyword evidence="6" id="KW-1185">Reference proteome</keyword>
<dbReference type="SUPFAM" id="SSF56496">
    <property type="entry name" value="Fibrinogen C-terminal domain-like"/>
    <property type="match status" value="1"/>
</dbReference>
<evidence type="ECO:0000259" key="3">
    <source>
        <dbReference type="PROSITE" id="PS50026"/>
    </source>
</evidence>
<dbReference type="EMBL" id="MU827305">
    <property type="protein sequence ID" value="KAJ7363612.1"/>
    <property type="molecule type" value="Genomic_DNA"/>
</dbReference>
<dbReference type="PANTHER" id="PTHR24044:SF420">
    <property type="entry name" value="DELTA AND NOTCH-LIKE EPIDERMAL GROWTH FACTOR-RELATED RECEPTOR ISOFORM X1"/>
    <property type="match status" value="1"/>
</dbReference>
<feature type="chain" id="PRO_5040747728" evidence="2">
    <location>
        <begin position="19"/>
        <end position="332"/>
    </location>
</feature>
<keyword evidence="2" id="KW-0732">Signal</keyword>
<dbReference type="InterPro" id="IPR003609">
    <property type="entry name" value="Pan_app"/>
</dbReference>
<dbReference type="InterPro" id="IPR014716">
    <property type="entry name" value="Fibrinogen_a/b/g_C_1"/>
</dbReference>
<evidence type="ECO:0000259" key="4">
    <source>
        <dbReference type="PROSITE" id="PS50948"/>
    </source>
</evidence>
<proteinExistence type="predicted"/>
<dbReference type="InterPro" id="IPR036056">
    <property type="entry name" value="Fibrinogen-like_C"/>
</dbReference>
<evidence type="ECO:0000256" key="1">
    <source>
        <dbReference type="PROSITE-ProRule" id="PRU00076"/>
    </source>
</evidence>
<dbReference type="PROSITE" id="PS00022">
    <property type="entry name" value="EGF_1"/>
    <property type="match status" value="2"/>
</dbReference>
<dbReference type="InterPro" id="IPR002181">
    <property type="entry name" value="Fibrinogen_a/b/g_C_dom"/>
</dbReference>
<dbReference type="Proteomes" id="UP001163046">
    <property type="component" value="Unassembled WGS sequence"/>
</dbReference>
<comment type="caution">
    <text evidence="1">Lacks conserved residue(s) required for the propagation of feature annotation.</text>
</comment>
<reference evidence="5" key="1">
    <citation type="submission" date="2023-01" db="EMBL/GenBank/DDBJ databases">
        <title>Genome assembly of the deep-sea coral Lophelia pertusa.</title>
        <authorList>
            <person name="Herrera S."/>
            <person name="Cordes E."/>
        </authorList>
    </citation>
    <scope>NUCLEOTIDE SEQUENCE</scope>
    <source>
        <strain evidence="5">USNM1676648</strain>
        <tissue evidence="5">Polyp</tissue>
    </source>
</reference>
<feature type="signal peptide" evidence="2">
    <location>
        <begin position="1"/>
        <end position="18"/>
    </location>
</feature>
<evidence type="ECO:0000313" key="6">
    <source>
        <dbReference type="Proteomes" id="UP001163046"/>
    </source>
</evidence>
<feature type="disulfide bond" evidence="1">
    <location>
        <begin position="287"/>
        <end position="296"/>
    </location>
</feature>
<dbReference type="Gene3D" id="3.90.215.10">
    <property type="entry name" value="Gamma Fibrinogen, chain A, domain 1"/>
    <property type="match status" value="1"/>
</dbReference>
<dbReference type="CDD" id="cd00054">
    <property type="entry name" value="EGF_CA"/>
    <property type="match status" value="1"/>
</dbReference>
<dbReference type="InterPro" id="IPR050906">
    <property type="entry name" value="Notch_signaling"/>
</dbReference>
<protein>
    <submittedName>
        <fullName evidence="5">Uncharacterized protein</fullName>
    </submittedName>
</protein>
<dbReference type="PROSITE" id="PS01186">
    <property type="entry name" value="EGF_2"/>
    <property type="match status" value="1"/>
</dbReference>